<comment type="caution">
    <text evidence="1">The sequence shown here is derived from an EMBL/GenBank/DDBJ whole genome shotgun (WGS) entry which is preliminary data.</text>
</comment>
<name>A0A7C2IRG7_9THEO</name>
<accession>A0A7C2IRG7</accession>
<dbReference type="Pfam" id="PF14006">
    <property type="entry name" value="YqzL"/>
    <property type="match status" value="1"/>
</dbReference>
<protein>
    <submittedName>
        <fullName evidence="1">YqzL family protein</fullName>
    </submittedName>
</protein>
<gene>
    <name evidence="1" type="ORF">ENQ34_05405</name>
</gene>
<sequence length="30" mass="3768">MFWTAEFFWRLFETTGSIRAYVLYRRLAVH</sequence>
<evidence type="ECO:0000313" key="1">
    <source>
        <dbReference type="EMBL" id="HEL66099.1"/>
    </source>
</evidence>
<dbReference type="InterPro" id="IPR025617">
    <property type="entry name" value="YqzL"/>
</dbReference>
<proteinExistence type="predicted"/>
<organism evidence="1">
    <name type="scientific">Ammonifex degensii</name>
    <dbReference type="NCBI Taxonomy" id="42838"/>
    <lineage>
        <taxon>Bacteria</taxon>
        <taxon>Bacillati</taxon>
        <taxon>Bacillota</taxon>
        <taxon>Clostridia</taxon>
        <taxon>Thermoanaerobacterales</taxon>
        <taxon>Thermoanaerobacteraceae</taxon>
        <taxon>Ammonifex</taxon>
    </lineage>
</organism>
<dbReference type="AlphaFoldDB" id="A0A7C2IRG7"/>
<reference evidence="1" key="1">
    <citation type="journal article" date="2020" name="mSystems">
        <title>Genome- and Community-Level Interaction Insights into Carbon Utilization and Element Cycling Functions of Hydrothermarchaeota in Hydrothermal Sediment.</title>
        <authorList>
            <person name="Zhou Z."/>
            <person name="Liu Y."/>
            <person name="Xu W."/>
            <person name="Pan J."/>
            <person name="Luo Z.H."/>
            <person name="Li M."/>
        </authorList>
    </citation>
    <scope>NUCLEOTIDE SEQUENCE [LARGE SCALE GENOMIC DNA]</scope>
    <source>
        <strain evidence="1">SpSt-300</strain>
    </source>
</reference>
<dbReference type="EMBL" id="DSMU01000344">
    <property type="protein sequence ID" value="HEL66099.1"/>
    <property type="molecule type" value="Genomic_DNA"/>
</dbReference>